<organism evidence="4 5">
    <name type="scientific">Alteraurantiacibacter buctensis</name>
    <dbReference type="NCBI Taxonomy" id="1503981"/>
    <lineage>
        <taxon>Bacteria</taxon>
        <taxon>Pseudomonadati</taxon>
        <taxon>Pseudomonadota</taxon>
        <taxon>Alphaproteobacteria</taxon>
        <taxon>Sphingomonadales</taxon>
        <taxon>Erythrobacteraceae</taxon>
        <taxon>Alteraurantiacibacter</taxon>
    </lineage>
</organism>
<evidence type="ECO:0000313" key="4">
    <source>
        <dbReference type="EMBL" id="MXO72842.1"/>
    </source>
</evidence>
<dbReference type="RefSeq" id="WP_160772775.1">
    <property type="nucleotide sequence ID" value="NZ_WTYV01000006.1"/>
</dbReference>
<dbReference type="InterPro" id="IPR047183">
    <property type="entry name" value="GDO-like"/>
</dbReference>
<dbReference type="OrthoDB" id="285029at2"/>
<evidence type="ECO:0000256" key="1">
    <source>
        <dbReference type="ARBA" id="ARBA00022964"/>
    </source>
</evidence>
<reference evidence="4 5" key="1">
    <citation type="submission" date="2019-12" db="EMBL/GenBank/DDBJ databases">
        <title>Genomic-based taxomic classification of the family Erythrobacteraceae.</title>
        <authorList>
            <person name="Xu L."/>
        </authorList>
    </citation>
    <scope>NUCLEOTIDE SEQUENCE [LARGE SCALE GENOMIC DNA]</scope>
    <source>
        <strain evidence="4 5">M0322</strain>
    </source>
</reference>
<dbReference type="InterPro" id="IPR011051">
    <property type="entry name" value="RmlC_Cupin_sf"/>
</dbReference>
<dbReference type="Gene3D" id="2.60.120.10">
    <property type="entry name" value="Jelly Rolls"/>
    <property type="match status" value="1"/>
</dbReference>
<dbReference type="Pfam" id="PF07883">
    <property type="entry name" value="Cupin_2"/>
    <property type="match status" value="1"/>
</dbReference>
<name>A0A844Z042_9SPHN</name>
<evidence type="ECO:0000256" key="2">
    <source>
        <dbReference type="ARBA" id="ARBA00023002"/>
    </source>
</evidence>
<dbReference type="AlphaFoldDB" id="A0A844Z042"/>
<accession>A0A844Z042</accession>
<feature type="domain" description="Cupin type-2" evidence="3">
    <location>
        <begin position="92"/>
        <end position="158"/>
    </location>
</feature>
<keyword evidence="2" id="KW-0560">Oxidoreductase</keyword>
<dbReference type="InterPro" id="IPR013096">
    <property type="entry name" value="Cupin_2"/>
</dbReference>
<keyword evidence="5" id="KW-1185">Reference proteome</keyword>
<dbReference type="PANTHER" id="PTHR41517:SF1">
    <property type="entry name" value="CUPIN"/>
    <property type="match status" value="1"/>
</dbReference>
<dbReference type="SUPFAM" id="SSF51182">
    <property type="entry name" value="RmlC-like cupins"/>
    <property type="match status" value="1"/>
</dbReference>
<protein>
    <submittedName>
        <fullName evidence="4">Cupin domain-containing protein</fullName>
    </submittedName>
</protein>
<comment type="caution">
    <text evidence="4">The sequence shown here is derived from an EMBL/GenBank/DDBJ whole genome shotgun (WGS) entry which is preliminary data.</text>
</comment>
<dbReference type="Proteomes" id="UP000466966">
    <property type="component" value="Unassembled WGS sequence"/>
</dbReference>
<dbReference type="GO" id="GO:0051213">
    <property type="term" value="F:dioxygenase activity"/>
    <property type="evidence" value="ECO:0007669"/>
    <property type="project" value="UniProtKB-KW"/>
</dbReference>
<evidence type="ECO:0000259" key="3">
    <source>
        <dbReference type="Pfam" id="PF07883"/>
    </source>
</evidence>
<dbReference type="PANTHER" id="PTHR41517">
    <property type="entry name" value="1,2-DIOXYGENASE PROTEIN-RELATED"/>
    <property type="match status" value="1"/>
</dbReference>
<evidence type="ECO:0000313" key="5">
    <source>
        <dbReference type="Proteomes" id="UP000466966"/>
    </source>
</evidence>
<dbReference type="InterPro" id="IPR014710">
    <property type="entry name" value="RmlC-like_jellyroll"/>
</dbReference>
<dbReference type="EMBL" id="WTYV01000006">
    <property type="protein sequence ID" value="MXO72842.1"/>
    <property type="molecule type" value="Genomic_DNA"/>
</dbReference>
<sequence>MSSQSAPLDELYASFASLNMEGGWHRRFPALWSEPRKNFLPHIWHYAAVKPILARAGELIDTALAERRNLTMFNPVEGNVYATVRTIVAAYQMVRPGEFARAHRHTPNALRLILEGTGTFTVVDGKEVEMRPGDVLLTPNWAWHSHENKGCDDCYWMDFLDVPLVHLLEPMFYQPHPDGRESDVVPLAEAPIAFRADDIATRLAAATPDAAGVRQVTLGPATLATLALDVVQLPASAMFAPPRETANAVYAVMRGDGALIVEDDRTAWSFGDTIAMPAWREFALQAGAGGALLLKVSDRALLEKLGWYRTSADLAE</sequence>
<proteinExistence type="predicted"/>
<gene>
    <name evidence="4" type="ORF">GRI99_14510</name>
</gene>
<dbReference type="CDD" id="cd02216">
    <property type="entry name" value="cupin_GDO-like_N"/>
    <property type="match status" value="1"/>
</dbReference>
<keyword evidence="1" id="KW-0223">Dioxygenase</keyword>